<keyword evidence="3" id="KW-1185">Reference proteome</keyword>
<sequence>MSHENPVFDCKQCGECCVGFGGTYVSSEDILAIAAFTGMPEDTLRSGSCQESANGTVLAVDNENRCVFQKQKICSIHPVKPRMCREWPFIPAVLRQPGNWRLMGDACPGIIKDAPPETVYEQTLAELQKTRPGFTPEKATAPADAPDKKPLHSGQKG</sequence>
<feature type="region of interest" description="Disordered" evidence="1">
    <location>
        <begin position="127"/>
        <end position="157"/>
    </location>
</feature>
<gene>
    <name evidence="2" type="ORF">FIM25_06640</name>
</gene>
<dbReference type="Pfam" id="PF03692">
    <property type="entry name" value="CxxCxxCC"/>
    <property type="match status" value="1"/>
</dbReference>
<comment type="caution">
    <text evidence="2">The sequence shown here is derived from an EMBL/GenBank/DDBJ whole genome shotgun (WGS) entry which is preliminary data.</text>
</comment>
<evidence type="ECO:0000313" key="3">
    <source>
        <dbReference type="Proteomes" id="UP000321899"/>
    </source>
</evidence>
<dbReference type="PANTHER" id="PTHR35866:SF1">
    <property type="entry name" value="YKGJ FAMILY CYSTEINE CLUSTER PROTEIN"/>
    <property type="match status" value="1"/>
</dbReference>
<name>A0A5Q4VDN9_9BACT</name>
<dbReference type="OrthoDB" id="9810361at2"/>
<dbReference type="EMBL" id="VDMB01000006">
    <property type="protein sequence ID" value="TYT75068.1"/>
    <property type="molecule type" value="Genomic_DNA"/>
</dbReference>
<proteinExistence type="predicted"/>
<feature type="compositionally biased region" description="Low complexity" evidence="1">
    <location>
        <begin position="135"/>
        <end position="144"/>
    </location>
</feature>
<dbReference type="PANTHER" id="PTHR35866">
    <property type="entry name" value="PUTATIVE-RELATED"/>
    <property type="match status" value="1"/>
</dbReference>
<dbReference type="AlphaFoldDB" id="A0A5Q4VDN9"/>
<dbReference type="InterPro" id="IPR005358">
    <property type="entry name" value="Puta_zinc/iron-chelating_dom"/>
</dbReference>
<evidence type="ECO:0000313" key="2">
    <source>
        <dbReference type="EMBL" id="TYT75068.1"/>
    </source>
</evidence>
<organism evidence="2 3">
    <name type="scientific">Desulfobotulus mexicanus</name>
    <dbReference type="NCBI Taxonomy" id="2586642"/>
    <lineage>
        <taxon>Bacteria</taxon>
        <taxon>Pseudomonadati</taxon>
        <taxon>Thermodesulfobacteriota</taxon>
        <taxon>Desulfobacteria</taxon>
        <taxon>Desulfobacterales</taxon>
        <taxon>Desulfobacteraceae</taxon>
        <taxon>Desulfobotulus</taxon>
    </lineage>
</organism>
<evidence type="ECO:0000256" key="1">
    <source>
        <dbReference type="SAM" id="MobiDB-lite"/>
    </source>
</evidence>
<accession>A0A5Q4VDN9</accession>
<protein>
    <submittedName>
        <fullName evidence="2">YkgJ family cysteine cluster protein</fullName>
    </submittedName>
</protein>
<dbReference type="RefSeq" id="WP_139447563.1">
    <property type="nucleotide sequence ID" value="NZ_VDMB01000006.1"/>
</dbReference>
<reference evidence="2 3" key="1">
    <citation type="submission" date="2019-06" db="EMBL/GenBank/DDBJ databases">
        <title>Desulfobotulus mexicanus sp. nov., a novel sulfate-reducing bacterium isolated from the sediment of an alkaline crater lake in Mexico.</title>
        <authorList>
            <person name="Hirschler-Rea A."/>
        </authorList>
    </citation>
    <scope>NUCLEOTIDE SEQUENCE [LARGE SCALE GENOMIC DNA]</scope>
    <source>
        <strain evidence="2 3">PAR22N</strain>
    </source>
</reference>
<dbReference type="Proteomes" id="UP000321899">
    <property type="component" value="Unassembled WGS sequence"/>
</dbReference>